<dbReference type="InterPro" id="IPR011990">
    <property type="entry name" value="TPR-like_helical_dom_sf"/>
</dbReference>
<dbReference type="Gene3D" id="1.25.40.10">
    <property type="entry name" value="Tetratricopeptide repeat domain"/>
    <property type="match status" value="1"/>
</dbReference>
<protein>
    <submittedName>
        <fullName evidence="1">TPR repeat protein</fullName>
    </submittedName>
</protein>
<dbReference type="SMART" id="SM00671">
    <property type="entry name" value="SEL1"/>
    <property type="match status" value="3"/>
</dbReference>
<gene>
    <name evidence="1" type="ORF">FHS83_002799</name>
</gene>
<dbReference type="SUPFAM" id="SSF81901">
    <property type="entry name" value="HCP-like"/>
    <property type="match status" value="1"/>
</dbReference>
<dbReference type="Proteomes" id="UP000570514">
    <property type="component" value="Unassembled WGS sequence"/>
</dbReference>
<keyword evidence="2" id="KW-1185">Reference proteome</keyword>
<dbReference type="InterPro" id="IPR050767">
    <property type="entry name" value="Sel1_AlgK"/>
</dbReference>
<dbReference type="Pfam" id="PF08238">
    <property type="entry name" value="Sel1"/>
    <property type="match status" value="3"/>
</dbReference>
<dbReference type="AlphaFoldDB" id="A0A846N2F0"/>
<dbReference type="RefSeq" id="WP_167083566.1">
    <property type="nucleotide sequence ID" value="NZ_BAAADC010000001.1"/>
</dbReference>
<reference evidence="1 2" key="1">
    <citation type="submission" date="2020-03" db="EMBL/GenBank/DDBJ databases">
        <title>Genomic Encyclopedia of Type Strains, Phase IV (KMG-IV): sequencing the most valuable type-strain genomes for metagenomic binning, comparative biology and taxonomic classification.</title>
        <authorList>
            <person name="Goeker M."/>
        </authorList>
    </citation>
    <scope>NUCLEOTIDE SEQUENCE [LARGE SCALE GENOMIC DNA]</scope>
    <source>
        <strain evidence="1 2">DSM 19867</strain>
    </source>
</reference>
<dbReference type="PANTHER" id="PTHR11102">
    <property type="entry name" value="SEL-1-LIKE PROTEIN"/>
    <property type="match status" value="1"/>
</dbReference>
<sequence length="272" mass="29531">MNREISPLTAGRSKAAARFGRWIAICGALLALGGMALADELGDLKQRAERGDVKAMNFLGRIYALGEGVPQNTPTALKWLRLAADKGDPGAMMKIGDIYFSGRGGIPVDQTEAVKWIRMAADRGNGDAMAYLSTLYHDGLGIARDDLKAYEWASKAVDAGNTKATPLRDFLKRGLLFAVDKPGTTTCASVRAKFDADGTITQEKFKQLMISMGYKWNPIAEQNFAGECKVAALKASVTKHQQLWPTNIIFTAKVIDDKGVCKLTDILLEPCE</sequence>
<accession>A0A846N2F0</accession>
<proteinExistence type="predicted"/>
<evidence type="ECO:0000313" key="2">
    <source>
        <dbReference type="Proteomes" id="UP000570514"/>
    </source>
</evidence>
<name>A0A846N2F0_9PROT</name>
<evidence type="ECO:0000313" key="1">
    <source>
        <dbReference type="EMBL" id="NIK89481.1"/>
    </source>
</evidence>
<comment type="caution">
    <text evidence="1">The sequence shown here is derived from an EMBL/GenBank/DDBJ whole genome shotgun (WGS) entry which is preliminary data.</text>
</comment>
<dbReference type="InterPro" id="IPR006597">
    <property type="entry name" value="Sel1-like"/>
</dbReference>
<dbReference type="EMBL" id="JAASRM010000001">
    <property type="protein sequence ID" value="NIK89481.1"/>
    <property type="molecule type" value="Genomic_DNA"/>
</dbReference>
<organism evidence="1 2">
    <name type="scientific">Rhizomicrobium palustre</name>
    <dbReference type="NCBI Taxonomy" id="189966"/>
    <lineage>
        <taxon>Bacteria</taxon>
        <taxon>Pseudomonadati</taxon>
        <taxon>Pseudomonadota</taxon>
        <taxon>Alphaproteobacteria</taxon>
        <taxon>Micropepsales</taxon>
        <taxon>Micropepsaceae</taxon>
        <taxon>Rhizomicrobium</taxon>
    </lineage>
</organism>
<dbReference type="PANTHER" id="PTHR11102:SF160">
    <property type="entry name" value="ERAD-ASSOCIATED E3 UBIQUITIN-PROTEIN LIGASE COMPONENT HRD3"/>
    <property type="match status" value="1"/>
</dbReference>